<sequence length="109" mass="12270">MELEKKDYTPRPLAKPPAGAYPTTMSRKFDPELLYVECHQCGQPVLWKHGLTTKLLKLAKIDPSTLDERCVILSEGCPGCVPDETSFTTQVIRLNREKDDREPMPAAVN</sequence>
<keyword evidence="3" id="KW-1185">Reference proteome</keyword>
<feature type="region of interest" description="Disordered" evidence="1">
    <location>
        <begin position="1"/>
        <end position="24"/>
    </location>
</feature>
<gene>
    <name evidence="2" type="ORF">JCM14722_16030</name>
</gene>
<evidence type="ECO:0000256" key="1">
    <source>
        <dbReference type="SAM" id="MobiDB-lite"/>
    </source>
</evidence>
<dbReference type="EMBL" id="AP026708">
    <property type="protein sequence ID" value="BDQ34061.1"/>
    <property type="molecule type" value="Genomic_DNA"/>
</dbReference>
<dbReference type="Proteomes" id="UP001061361">
    <property type="component" value="Chromosome"/>
</dbReference>
<name>A0ABN6RSJ4_9BACT</name>
<evidence type="ECO:0000313" key="2">
    <source>
        <dbReference type="EMBL" id="BDQ34061.1"/>
    </source>
</evidence>
<accession>A0ABN6RSJ4</accession>
<organism evidence="2 3">
    <name type="scientific">Pseudodesulfovibrio portus</name>
    <dbReference type="NCBI Taxonomy" id="231439"/>
    <lineage>
        <taxon>Bacteria</taxon>
        <taxon>Pseudomonadati</taxon>
        <taxon>Thermodesulfobacteriota</taxon>
        <taxon>Desulfovibrionia</taxon>
        <taxon>Desulfovibrionales</taxon>
        <taxon>Desulfovibrionaceae</taxon>
    </lineage>
</organism>
<reference evidence="2" key="1">
    <citation type="submission" date="2022-08" db="EMBL/GenBank/DDBJ databases">
        <title>Genome Sequence of the sulphate-reducing bacterium, Pseudodesulfovibrio portus JCM14722.</title>
        <authorList>
            <person name="Kondo R."/>
            <person name="Kataoka T."/>
        </authorList>
    </citation>
    <scope>NUCLEOTIDE SEQUENCE</scope>
    <source>
        <strain evidence="2">JCM 14722</strain>
    </source>
</reference>
<evidence type="ECO:0000313" key="3">
    <source>
        <dbReference type="Proteomes" id="UP001061361"/>
    </source>
</evidence>
<proteinExistence type="predicted"/>
<protein>
    <submittedName>
        <fullName evidence="2">Uncharacterized protein</fullName>
    </submittedName>
</protein>